<reference evidence="2" key="1">
    <citation type="journal article" date="2023" name="BMC Genomics">
        <title>Chromosome-level genome assemblies of Cutaneotrichosporon spp. (Trichosporonales, Basidiomycota) reveal imbalanced evolution between nucleotide sequences and chromosome synteny.</title>
        <authorList>
            <person name="Kobayashi Y."/>
            <person name="Kayamori A."/>
            <person name="Aoki K."/>
            <person name="Shiwa Y."/>
            <person name="Matsutani M."/>
            <person name="Fujita N."/>
            <person name="Sugita T."/>
            <person name="Iwasaki W."/>
            <person name="Tanaka N."/>
            <person name="Takashima M."/>
        </authorList>
    </citation>
    <scope>NUCLEOTIDE SEQUENCE</scope>
    <source>
        <strain evidence="2">HIS019</strain>
    </source>
</reference>
<evidence type="ECO:0008006" key="4">
    <source>
        <dbReference type="Google" id="ProtNLM"/>
    </source>
</evidence>
<evidence type="ECO:0000313" key="3">
    <source>
        <dbReference type="Proteomes" id="UP001233271"/>
    </source>
</evidence>
<dbReference type="Gene3D" id="3.30.420.40">
    <property type="match status" value="2"/>
</dbReference>
<dbReference type="Pfam" id="PF00022">
    <property type="entry name" value="Actin"/>
    <property type="match status" value="1"/>
</dbReference>
<dbReference type="InterPro" id="IPR004000">
    <property type="entry name" value="Actin"/>
</dbReference>
<evidence type="ECO:0000313" key="2">
    <source>
        <dbReference type="EMBL" id="BEI93348.1"/>
    </source>
</evidence>
<dbReference type="InterPro" id="IPR043129">
    <property type="entry name" value="ATPase_NBD"/>
</dbReference>
<name>A0AA48QXG9_9TREE</name>
<accession>A0AA48QXG9</accession>
<dbReference type="KEGG" id="ccac:CcaHIS019_0509760"/>
<dbReference type="AlphaFoldDB" id="A0AA48QXG9"/>
<dbReference type="SMART" id="SM00268">
    <property type="entry name" value="ACTIN"/>
    <property type="match status" value="1"/>
</dbReference>
<organism evidence="2 3">
    <name type="scientific">Cutaneotrichosporon cavernicola</name>
    <dbReference type="NCBI Taxonomy" id="279322"/>
    <lineage>
        <taxon>Eukaryota</taxon>
        <taxon>Fungi</taxon>
        <taxon>Dikarya</taxon>
        <taxon>Basidiomycota</taxon>
        <taxon>Agaricomycotina</taxon>
        <taxon>Tremellomycetes</taxon>
        <taxon>Trichosporonales</taxon>
        <taxon>Trichosporonaceae</taxon>
        <taxon>Cutaneotrichosporon</taxon>
    </lineage>
</organism>
<dbReference type="GeneID" id="85497218"/>
<dbReference type="FunFam" id="3.30.420.40:FF:000411">
    <property type="entry name" value="RNA polymerase II transcription factor"/>
    <property type="match status" value="1"/>
</dbReference>
<evidence type="ECO:0000256" key="1">
    <source>
        <dbReference type="RuleBase" id="RU000487"/>
    </source>
</evidence>
<dbReference type="EMBL" id="AP028216">
    <property type="protein sequence ID" value="BEI93348.1"/>
    <property type="molecule type" value="Genomic_DNA"/>
</dbReference>
<dbReference type="RefSeq" id="XP_060458613.1">
    <property type="nucleotide sequence ID" value="XM_060602195.1"/>
</dbReference>
<comment type="similarity">
    <text evidence="1">Belongs to the actin family.</text>
</comment>
<gene>
    <name evidence="2" type="ORF">CcaverHIS019_0509760</name>
</gene>
<keyword evidence="3" id="KW-1185">Reference proteome</keyword>
<protein>
    <recommendedName>
        <fullName evidence="4">RNA polymerase II transcription factor</fullName>
    </recommendedName>
</protein>
<proteinExistence type="inferred from homology"/>
<dbReference type="SUPFAM" id="SSF53067">
    <property type="entry name" value="Actin-like ATPase domain"/>
    <property type="match status" value="2"/>
</dbReference>
<dbReference type="Proteomes" id="UP001233271">
    <property type="component" value="Chromosome 5"/>
</dbReference>
<sequence>MSHLPVIAVVDDEIVRATHGLTDLVSRPTIEVKACYGVPKTSNGVDVGGDVTMNGTPQLNRADVLVGEALDKALADNSDAVEVRWPFAPEDKIDWEGREIVLLQMYAMLNIKPNNNTHPLLLVPPASSPTLPLSEQELYTQMVFENLNAPQLALFPNSIVSLLGLNTTTGIVLHIGRSTSTVAVVFDSIVRWECATSVDIGELDCESHLEKLLFADEWLDKELKKAAGVESFGPGQKGKYVREIREFIFAECTGEDIEVPLPKGAGQKTVEVAGKAEKEDEGFDVAKKLTADVAPPPQIANSHKSKKQQAQMLAAAQSKAQAAADAAVAADIITISIPSLPNKEIVVGQIRGGDTVWEAIGRAVENSALNGYERVAVWDGLAIVGDMARFKSLPIAIATYVSPYLLSSSDLPSDSQPGRVKLLSIPEYFANYKGATVDLAPFIGASMVAKLAFNESQGKHYVSKLDYNSHGPSCIHGVWPEAQQQ</sequence>
<dbReference type="PANTHER" id="PTHR11937">
    <property type="entry name" value="ACTIN"/>
    <property type="match status" value="1"/>
</dbReference>